<dbReference type="Pfam" id="PF06961">
    <property type="entry name" value="DUF1294"/>
    <property type="match status" value="1"/>
</dbReference>
<feature type="transmembrane region" description="Helical" evidence="1">
    <location>
        <begin position="35"/>
        <end position="56"/>
    </location>
</feature>
<protein>
    <submittedName>
        <fullName evidence="2">DUF1294 domain-containing protein</fullName>
    </submittedName>
</protein>
<evidence type="ECO:0000256" key="1">
    <source>
        <dbReference type="SAM" id="Phobius"/>
    </source>
</evidence>
<keyword evidence="1" id="KW-0812">Transmembrane</keyword>
<organism evidence="2 3">
    <name type="scientific">Novosphingobium clariflavum</name>
    <dbReference type="NCBI Taxonomy" id="2029884"/>
    <lineage>
        <taxon>Bacteria</taxon>
        <taxon>Pseudomonadati</taxon>
        <taxon>Pseudomonadota</taxon>
        <taxon>Alphaproteobacteria</taxon>
        <taxon>Sphingomonadales</taxon>
        <taxon>Sphingomonadaceae</taxon>
        <taxon>Novosphingobium</taxon>
    </lineage>
</organism>
<comment type="caution">
    <text evidence="2">The sequence shown here is derived from an EMBL/GenBank/DDBJ whole genome shotgun (WGS) entry which is preliminary data.</text>
</comment>
<name>A0ABV6S7D9_9SPHN</name>
<sequence length="91" mass="9743">MLAAALFGGLNFWTFAVYGYDKAQSRRGGGRVSERHLLTLAALGGSPGALLGRRLFRHKTRKQPFVNYLKAIVALQAIAMAGLIGWAASAP</sequence>
<dbReference type="Proteomes" id="UP001589858">
    <property type="component" value="Unassembled WGS sequence"/>
</dbReference>
<keyword evidence="1" id="KW-1133">Transmembrane helix</keyword>
<dbReference type="EMBL" id="JBHLTM010000041">
    <property type="protein sequence ID" value="MFC0685143.1"/>
    <property type="molecule type" value="Genomic_DNA"/>
</dbReference>
<feature type="transmembrane region" description="Helical" evidence="1">
    <location>
        <begin position="68"/>
        <end position="88"/>
    </location>
</feature>
<gene>
    <name evidence="2" type="ORF">ACFFF8_11090</name>
</gene>
<evidence type="ECO:0000313" key="2">
    <source>
        <dbReference type="EMBL" id="MFC0685143.1"/>
    </source>
</evidence>
<keyword evidence="3" id="KW-1185">Reference proteome</keyword>
<evidence type="ECO:0000313" key="3">
    <source>
        <dbReference type="Proteomes" id="UP001589858"/>
    </source>
</evidence>
<dbReference type="RefSeq" id="WP_267223803.1">
    <property type="nucleotide sequence ID" value="NZ_JBHLTM010000041.1"/>
</dbReference>
<accession>A0ABV6S7D9</accession>
<proteinExistence type="predicted"/>
<reference evidence="2 3" key="1">
    <citation type="submission" date="2024-09" db="EMBL/GenBank/DDBJ databases">
        <authorList>
            <person name="Sun Q."/>
            <person name="Mori K."/>
        </authorList>
    </citation>
    <scope>NUCLEOTIDE SEQUENCE [LARGE SCALE GENOMIC DNA]</scope>
    <source>
        <strain evidence="2 3">CICC 11035S</strain>
    </source>
</reference>
<dbReference type="InterPro" id="IPR010718">
    <property type="entry name" value="DUF1294"/>
</dbReference>
<keyword evidence="1" id="KW-0472">Membrane</keyword>